<organism evidence="1 2">
    <name type="scientific">Cetraspora pellucida</name>
    <dbReference type="NCBI Taxonomy" id="1433469"/>
    <lineage>
        <taxon>Eukaryota</taxon>
        <taxon>Fungi</taxon>
        <taxon>Fungi incertae sedis</taxon>
        <taxon>Mucoromycota</taxon>
        <taxon>Glomeromycotina</taxon>
        <taxon>Glomeromycetes</taxon>
        <taxon>Diversisporales</taxon>
        <taxon>Gigasporaceae</taxon>
        <taxon>Cetraspora</taxon>
    </lineage>
</organism>
<dbReference type="AlphaFoldDB" id="A0A9N9DCT2"/>
<reference evidence="1" key="1">
    <citation type="submission" date="2021-06" db="EMBL/GenBank/DDBJ databases">
        <authorList>
            <person name="Kallberg Y."/>
            <person name="Tangrot J."/>
            <person name="Rosling A."/>
        </authorList>
    </citation>
    <scope>NUCLEOTIDE SEQUENCE</scope>
    <source>
        <strain evidence="1">FL966</strain>
    </source>
</reference>
<gene>
    <name evidence="1" type="ORF">CPELLU_LOCUS8512</name>
</gene>
<sequence>MSYQIIHMTIEDLYNNYDYDRSNIDILLNQELPLNIDKNLLHALNHLNNHFQKEILYMFTYISCLHCSILMFPNQVMWVEFDINKTYNLLRTFSFLSLIKHPSKPNHITVCASCKNIAKHHSAPTLVPISEELNNVPIYHH</sequence>
<comment type="caution">
    <text evidence="1">The sequence shown here is derived from an EMBL/GenBank/DDBJ whole genome shotgun (WGS) entry which is preliminary data.</text>
</comment>
<evidence type="ECO:0000313" key="1">
    <source>
        <dbReference type="EMBL" id="CAG8633610.1"/>
    </source>
</evidence>
<keyword evidence="2" id="KW-1185">Reference proteome</keyword>
<dbReference type="OrthoDB" id="2436479at2759"/>
<protein>
    <submittedName>
        <fullName evidence="1">19993_t:CDS:1</fullName>
    </submittedName>
</protein>
<dbReference type="Proteomes" id="UP000789759">
    <property type="component" value="Unassembled WGS sequence"/>
</dbReference>
<evidence type="ECO:0000313" key="2">
    <source>
        <dbReference type="Proteomes" id="UP000789759"/>
    </source>
</evidence>
<name>A0A9N9DCT2_9GLOM</name>
<proteinExistence type="predicted"/>
<accession>A0A9N9DCT2</accession>
<dbReference type="EMBL" id="CAJVQA010006075">
    <property type="protein sequence ID" value="CAG8633610.1"/>
    <property type="molecule type" value="Genomic_DNA"/>
</dbReference>